<dbReference type="EMBL" id="JAWRVG010000004">
    <property type="protein sequence ID" value="KAK4082788.1"/>
    <property type="molecule type" value="Genomic_DNA"/>
</dbReference>
<accession>A0AAE1IHY1</accession>
<evidence type="ECO:0000313" key="1">
    <source>
        <dbReference type="EMBL" id="KAK4082788.1"/>
    </source>
</evidence>
<dbReference type="GeneID" id="87915679"/>
<protein>
    <submittedName>
        <fullName evidence="1">Uncharacterized protein</fullName>
    </submittedName>
</protein>
<proteinExistence type="predicted"/>
<evidence type="ECO:0000313" key="2">
    <source>
        <dbReference type="Proteomes" id="UP001273209"/>
    </source>
</evidence>
<dbReference type="Proteomes" id="UP001273209">
    <property type="component" value="Unassembled WGS sequence"/>
</dbReference>
<dbReference type="RefSeq" id="XP_062759217.1">
    <property type="nucleotide sequence ID" value="XM_062895774.1"/>
</dbReference>
<dbReference type="AlphaFoldDB" id="A0AAE1IHY1"/>
<organism evidence="1 2">
    <name type="scientific">Trichoderma aggressivum f. europaeum</name>
    <dbReference type="NCBI Taxonomy" id="173218"/>
    <lineage>
        <taxon>Eukaryota</taxon>
        <taxon>Fungi</taxon>
        <taxon>Dikarya</taxon>
        <taxon>Ascomycota</taxon>
        <taxon>Pezizomycotina</taxon>
        <taxon>Sordariomycetes</taxon>
        <taxon>Hypocreomycetidae</taxon>
        <taxon>Hypocreales</taxon>
        <taxon>Hypocreaceae</taxon>
        <taxon>Trichoderma</taxon>
    </lineage>
</organism>
<name>A0AAE1IHY1_9HYPO</name>
<gene>
    <name evidence="1" type="ORF">Triagg1_1678</name>
</gene>
<comment type="caution">
    <text evidence="1">The sequence shown here is derived from an EMBL/GenBank/DDBJ whole genome shotgun (WGS) entry which is preliminary data.</text>
</comment>
<reference evidence="1" key="1">
    <citation type="submission" date="2023-11" db="EMBL/GenBank/DDBJ databases">
        <title>The genome sequences of three competitors of mushroom-forming fungi.</title>
        <authorList>
            <person name="Beijen E."/>
            <person name="Ohm R.A."/>
        </authorList>
    </citation>
    <scope>NUCLEOTIDE SEQUENCE</scope>
    <source>
        <strain evidence="1">CBS 100526</strain>
    </source>
</reference>
<sequence length="394" mass="42468">MPGHALPWAVAIPGNKRCGNLGQRVASSAIAIRPAIHGHGLGEPNPASLVSPGLRFGRLPLYFGLDLPGTCPRGPSNKAATSNGGSTGGPLCELKPAAKLPFAATEFANNLGPTFPPPVGALELSLLPPIAIAIAIIHRRRFQMLLLSTAMLPDQNAFNPVPFPLPVRPVQQLQLPPRPRPWAAIPAGHRNRTKPDVATNHGLETQGPSVRQQSGCIARLHPVLHASAAAYPRTLTRTLFMPVPWFEMRRGRRHWLPPATSTYHKSLVRLCPTSAQGMAPLAIRTEALLLLCSALLCSALLCSALLCSALLCSALLCSALLCFDSATRRTAAETKAERQSRPQPKRKKLLLHTFWLRLECGPPGLLAFPAQMLFLSPSSHLLARSLLRVYPRSL</sequence>
<keyword evidence="2" id="KW-1185">Reference proteome</keyword>